<dbReference type="InterPro" id="IPR000884">
    <property type="entry name" value="TSP1_rpt"/>
</dbReference>
<dbReference type="GO" id="GO:0005886">
    <property type="term" value="C:plasma membrane"/>
    <property type="evidence" value="ECO:0007669"/>
    <property type="project" value="TreeGrafter"/>
</dbReference>
<feature type="domain" description="Spondin-like TSP1" evidence="6">
    <location>
        <begin position="147"/>
        <end position="199"/>
    </location>
</feature>
<dbReference type="InterPro" id="IPR051418">
    <property type="entry name" value="Spondin/Thrombospondin_T1"/>
</dbReference>
<keyword evidence="1 5" id="KW-0732">Signal</keyword>
<dbReference type="OrthoDB" id="5987778at2759"/>
<dbReference type="SMART" id="SM00209">
    <property type="entry name" value="TSP1"/>
    <property type="match status" value="4"/>
</dbReference>
<evidence type="ECO:0000259" key="6">
    <source>
        <dbReference type="Pfam" id="PF19028"/>
    </source>
</evidence>
<evidence type="ECO:0000313" key="8">
    <source>
        <dbReference type="Proteomes" id="UP000887567"/>
    </source>
</evidence>
<evidence type="ECO:0000313" key="7">
    <source>
        <dbReference type="EnsemblMetazoa" id="XP_020914373.1"/>
    </source>
</evidence>
<dbReference type="EnsemblMetazoa" id="XM_021058714.2">
    <property type="protein sequence ID" value="XP_020914373.1"/>
    <property type="gene ID" value="LOC110251963"/>
</dbReference>
<sequence>MRLLTLALIIVAFTLFVQNTEAWLGRRRRRRCSPGCVWSSWGGWGSCSVNCGGGRRWRSRYPRHGQGACGASCSGSSSSSSMCNSHCCRVDCSWSWSSWSPCRGCGISTQSRRVVIRRSPSCGGRACPSTVPQSRSCNTGVCCPVNCVVNSWGSWGACDASCEQSGKQTRTRSIRTRPSCKGTACPTLIDTKPCKGGCCRRDCLVSSWSAWSKCNAPSGKCGPNAGTRSRSRQITRQPSCGGKACPSLGESG</sequence>
<evidence type="ECO:0000256" key="2">
    <source>
        <dbReference type="ARBA" id="ARBA00023157"/>
    </source>
</evidence>
<dbReference type="OMA" id="AHCGSAC"/>
<protein>
    <recommendedName>
        <fullName evidence="6">Spondin-like TSP1 domain-containing protein</fullName>
    </recommendedName>
</protein>
<dbReference type="InterPro" id="IPR044004">
    <property type="entry name" value="TSP1_spondin_dom"/>
</dbReference>
<reference evidence="7" key="1">
    <citation type="submission" date="2022-11" db="UniProtKB">
        <authorList>
            <consortium name="EnsemblMetazoa"/>
        </authorList>
    </citation>
    <scope>IDENTIFICATION</scope>
</reference>
<dbReference type="PANTHER" id="PTHR11311">
    <property type="entry name" value="SPONDIN"/>
    <property type="match status" value="1"/>
</dbReference>
<dbReference type="PROSITE" id="PS50092">
    <property type="entry name" value="TSP1"/>
    <property type="match status" value="3"/>
</dbReference>
<dbReference type="Gene3D" id="2.20.100.10">
    <property type="entry name" value="Thrombospondin type-1 (TSP1) repeat"/>
    <property type="match status" value="4"/>
</dbReference>
<feature type="signal peptide" evidence="5">
    <location>
        <begin position="1"/>
        <end position="22"/>
    </location>
</feature>
<feature type="compositionally biased region" description="Polar residues" evidence="4">
    <location>
        <begin position="226"/>
        <end position="238"/>
    </location>
</feature>
<dbReference type="AlphaFoldDB" id="A0A913Y3W5"/>
<keyword evidence="3" id="KW-0325">Glycoprotein</keyword>
<dbReference type="Pfam" id="PF00090">
    <property type="entry name" value="TSP_1"/>
    <property type="match status" value="3"/>
</dbReference>
<dbReference type="GeneID" id="110251963"/>
<accession>A0A913Y3W5</accession>
<dbReference type="KEGG" id="epa:110251963"/>
<dbReference type="SUPFAM" id="SSF82895">
    <property type="entry name" value="TSP-1 type 1 repeat"/>
    <property type="match status" value="4"/>
</dbReference>
<feature type="chain" id="PRO_5038030827" description="Spondin-like TSP1 domain-containing protein" evidence="5">
    <location>
        <begin position="23"/>
        <end position="252"/>
    </location>
</feature>
<evidence type="ECO:0000256" key="4">
    <source>
        <dbReference type="SAM" id="MobiDB-lite"/>
    </source>
</evidence>
<evidence type="ECO:0000256" key="5">
    <source>
        <dbReference type="SAM" id="SignalP"/>
    </source>
</evidence>
<evidence type="ECO:0000256" key="3">
    <source>
        <dbReference type="ARBA" id="ARBA00023180"/>
    </source>
</evidence>
<keyword evidence="8" id="KW-1185">Reference proteome</keyword>
<dbReference type="RefSeq" id="XP_020914373.1">
    <property type="nucleotide sequence ID" value="XM_021058714.2"/>
</dbReference>
<dbReference type="PANTHER" id="PTHR11311:SF30">
    <property type="entry name" value="SPONDIN-LIKE TSP1 DOMAIN-CONTAINING PROTEIN"/>
    <property type="match status" value="1"/>
</dbReference>
<dbReference type="Pfam" id="PF19028">
    <property type="entry name" value="TSP1_spondin"/>
    <property type="match status" value="1"/>
</dbReference>
<keyword evidence="2" id="KW-1015">Disulfide bond</keyword>
<proteinExistence type="predicted"/>
<organism evidence="7 8">
    <name type="scientific">Exaiptasia diaphana</name>
    <name type="common">Tropical sea anemone</name>
    <name type="synonym">Aiptasia pulchella</name>
    <dbReference type="NCBI Taxonomy" id="2652724"/>
    <lineage>
        <taxon>Eukaryota</taxon>
        <taxon>Metazoa</taxon>
        <taxon>Cnidaria</taxon>
        <taxon>Anthozoa</taxon>
        <taxon>Hexacorallia</taxon>
        <taxon>Actiniaria</taxon>
        <taxon>Aiptasiidae</taxon>
        <taxon>Exaiptasia</taxon>
    </lineage>
</organism>
<dbReference type="Proteomes" id="UP000887567">
    <property type="component" value="Unplaced"/>
</dbReference>
<dbReference type="GO" id="GO:0030036">
    <property type="term" value="P:actin cytoskeleton organization"/>
    <property type="evidence" value="ECO:0007669"/>
    <property type="project" value="TreeGrafter"/>
</dbReference>
<evidence type="ECO:0000256" key="1">
    <source>
        <dbReference type="ARBA" id="ARBA00022729"/>
    </source>
</evidence>
<name>A0A913Y3W5_EXADI</name>
<dbReference type="InterPro" id="IPR036383">
    <property type="entry name" value="TSP1_rpt_sf"/>
</dbReference>
<feature type="region of interest" description="Disordered" evidence="4">
    <location>
        <begin position="219"/>
        <end position="252"/>
    </location>
</feature>